<accession>A0A645G8W8</accession>
<gene>
    <name evidence="1" type="ORF">SDC9_169622</name>
</gene>
<sequence length="66" mass="7009">MRQLSCRNDVPNGVNAGDGGFHLVIDNNTATFIHFNTGILCTKIVHETAAANGNQHNFSLNGLAVS</sequence>
<evidence type="ECO:0000313" key="1">
    <source>
        <dbReference type="EMBL" id="MPN22239.1"/>
    </source>
</evidence>
<reference evidence="1" key="1">
    <citation type="submission" date="2019-08" db="EMBL/GenBank/DDBJ databases">
        <authorList>
            <person name="Kucharzyk K."/>
            <person name="Murdoch R.W."/>
            <person name="Higgins S."/>
            <person name="Loffler F."/>
        </authorList>
    </citation>
    <scope>NUCLEOTIDE SEQUENCE</scope>
</reference>
<dbReference type="AlphaFoldDB" id="A0A645G8W8"/>
<organism evidence="1">
    <name type="scientific">bioreactor metagenome</name>
    <dbReference type="NCBI Taxonomy" id="1076179"/>
    <lineage>
        <taxon>unclassified sequences</taxon>
        <taxon>metagenomes</taxon>
        <taxon>ecological metagenomes</taxon>
    </lineage>
</organism>
<protein>
    <submittedName>
        <fullName evidence="1">Uncharacterized protein</fullName>
    </submittedName>
</protein>
<comment type="caution">
    <text evidence="1">The sequence shown here is derived from an EMBL/GenBank/DDBJ whole genome shotgun (WGS) entry which is preliminary data.</text>
</comment>
<proteinExistence type="predicted"/>
<name>A0A645G8W8_9ZZZZ</name>
<dbReference type="EMBL" id="VSSQ01070443">
    <property type="protein sequence ID" value="MPN22239.1"/>
    <property type="molecule type" value="Genomic_DNA"/>
</dbReference>